<evidence type="ECO:0000259" key="9">
    <source>
        <dbReference type="PROSITE" id="PS50075"/>
    </source>
</evidence>
<dbReference type="Pfam" id="PF07993">
    <property type="entry name" value="NAD_binding_4"/>
    <property type="match status" value="1"/>
</dbReference>
<feature type="region of interest" description="Disordered" evidence="8">
    <location>
        <begin position="1240"/>
        <end position="1270"/>
    </location>
</feature>
<dbReference type="SUPFAM" id="SSF55048">
    <property type="entry name" value="Probable ACP-binding domain of malonyl-CoA ACP transacylase"/>
    <property type="match status" value="1"/>
</dbReference>
<dbReference type="Pfam" id="PF22621">
    <property type="entry name" value="CurL-like_PKS_C"/>
    <property type="match status" value="1"/>
</dbReference>
<dbReference type="Proteomes" id="UP000319557">
    <property type="component" value="Chromosome"/>
</dbReference>
<feature type="region of interest" description="Disordered" evidence="8">
    <location>
        <begin position="441"/>
        <end position="481"/>
    </location>
</feature>
<accession>A0A517LWA7</accession>
<evidence type="ECO:0000256" key="5">
    <source>
        <dbReference type="ARBA" id="ARBA00023268"/>
    </source>
</evidence>
<dbReference type="SMART" id="SM00826">
    <property type="entry name" value="PKS_DH"/>
    <property type="match status" value="1"/>
</dbReference>
<dbReference type="Pfam" id="PF00109">
    <property type="entry name" value="ketoacyl-synt"/>
    <property type="match status" value="1"/>
</dbReference>
<dbReference type="Pfam" id="PF16197">
    <property type="entry name" value="KAsynt_C_assoc"/>
    <property type="match status" value="1"/>
</dbReference>
<dbReference type="Pfam" id="PF14765">
    <property type="entry name" value="PS-DH"/>
    <property type="match status" value="1"/>
</dbReference>
<dbReference type="InterPro" id="IPR001227">
    <property type="entry name" value="Ac_transferase_dom_sf"/>
</dbReference>
<dbReference type="InterPro" id="IPR014043">
    <property type="entry name" value="Acyl_transferase_dom"/>
</dbReference>
<dbReference type="InterPro" id="IPR020807">
    <property type="entry name" value="PKS_DH"/>
</dbReference>
<dbReference type="InterPro" id="IPR016039">
    <property type="entry name" value="Thiolase-like"/>
</dbReference>
<dbReference type="CDD" id="cd05195">
    <property type="entry name" value="enoyl_red"/>
    <property type="match status" value="1"/>
</dbReference>
<dbReference type="InterPro" id="IPR009081">
    <property type="entry name" value="PP-bd_ACP"/>
</dbReference>
<dbReference type="NCBIfam" id="TIGR01746">
    <property type="entry name" value="Thioester-redct"/>
    <property type="match status" value="1"/>
</dbReference>
<dbReference type="Pfam" id="PF00698">
    <property type="entry name" value="Acyl_transf_1"/>
    <property type="match status" value="1"/>
</dbReference>
<dbReference type="InterPro" id="IPR011032">
    <property type="entry name" value="GroES-like_sf"/>
</dbReference>
<dbReference type="Gene3D" id="3.30.559.30">
    <property type="entry name" value="Nonribosomal peptide synthetase, condensation domain"/>
    <property type="match status" value="1"/>
</dbReference>
<feature type="active site" description="Proton acceptor; for dehydratase activity" evidence="7">
    <location>
        <position position="975"/>
    </location>
</feature>
<dbReference type="Gene3D" id="3.40.366.10">
    <property type="entry name" value="Malonyl-Coenzyme A Acyl Carrier Protein, domain 2"/>
    <property type="match status" value="1"/>
</dbReference>
<dbReference type="InterPro" id="IPR036736">
    <property type="entry name" value="ACP-like_sf"/>
</dbReference>
<evidence type="ECO:0000256" key="4">
    <source>
        <dbReference type="ARBA" id="ARBA00022679"/>
    </source>
</evidence>
<keyword evidence="2" id="KW-0597">Phosphoprotein</keyword>
<dbReference type="Gene3D" id="3.40.47.10">
    <property type="match status" value="1"/>
</dbReference>
<dbReference type="InterPro" id="IPR036291">
    <property type="entry name" value="NAD(P)-bd_dom_sf"/>
</dbReference>
<evidence type="ECO:0000256" key="1">
    <source>
        <dbReference type="ARBA" id="ARBA00022450"/>
    </source>
</evidence>
<dbReference type="RefSeq" id="WP_145342940.1">
    <property type="nucleotide sequence ID" value="NZ_CP036261.1"/>
</dbReference>
<dbReference type="Gene3D" id="3.90.180.10">
    <property type="entry name" value="Medium-chain alcohol dehydrogenases, catalytic domain"/>
    <property type="match status" value="1"/>
</dbReference>
<dbReference type="EC" id="2.3.1.41" evidence="12"/>
<dbReference type="InterPro" id="IPR016035">
    <property type="entry name" value="Acyl_Trfase/lysoPLipase"/>
</dbReference>
<feature type="compositionally biased region" description="Low complexity" evidence="8">
    <location>
        <begin position="467"/>
        <end position="481"/>
    </location>
</feature>
<feature type="active site" description="Proton donor; for dehydratase activity" evidence="7">
    <location>
        <position position="1139"/>
    </location>
</feature>
<dbReference type="PANTHER" id="PTHR43775:SF37">
    <property type="entry name" value="SI:DKEY-61P9.11"/>
    <property type="match status" value="1"/>
</dbReference>
<dbReference type="Pfam" id="PF13602">
    <property type="entry name" value="ADH_zinc_N_2"/>
    <property type="match status" value="1"/>
</dbReference>
<dbReference type="InterPro" id="IPR014030">
    <property type="entry name" value="Ketoacyl_synth_N"/>
</dbReference>
<dbReference type="InterPro" id="IPR013154">
    <property type="entry name" value="ADH-like_N"/>
</dbReference>
<dbReference type="Pfam" id="PF08659">
    <property type="entry name" value="KR"/>
    <property type="match status" value="1"/>
</dbReference>
<keyword evidence="13" id="KW-1185">Reference proteome</keyword>
<dbReference type="SUPFAM" id="SSF47336">
    <property type="entry name" value="ACP-like"/>
    <property type="match status" value="1"/>
</dbReference>
<dbReference type="OrthoDB" id="219272at2"/>
<reference evidence="12 13" key="1">
    <citation type="submission" date="2019-02" db="EMBL/GenBank/DDBJ databases">
        <title>Deep-cultivation of Planctomycetes and their phenomic and genomic characterization uncovers novel biology.</title>
        <authorList>
            <person name="Wiegand S."/>
            <person name="Jogler M."/>
            <person name="Boedeker C."/>
            <person name="Pinto D."/>
            <person name="Vollmers J."/>
            <person name="Rivas-Marin E."/>
            <person name="Kohn T."/>
            <person name="Peeters S.H."/>
            <person name="Heuer A."/>
            <person name="Rast P."/>
            <person name="Oberbeckmann S."/>
            <person name="Bunk B."/>
            <person name="Jeske O."/>
            <person name="Meyerdierks A."/>
            <person name="Storesund J.E."/>
            <person name="Kallscheuer N."/>
            <person name="Luecker S."/>
            <person name="Lage O.M."/>
            <person name="Pohl T."/>
            <person name="Merkel B.J."/>
            <person name="Hornburger P."/>
            <person name="Mueller R.-W."/>
            <person name="Bruemmer F."/>
            <person name="Labrenz M."/>
            <person name="Spormann A.M."/>
            <person name="Op den Camp H."/>
            <person name="Overmann J."/>
            <person name="Amann R."/>
            <person name="Jetten M.S.M."/>
            <person name="Mascher T."/>
            <person name="Medema M.H."/>
            <person name="Devos D.P."/>
            <person name="Kaster A.-K."/>
            <person name="Ovreas L."/>
            <person name="Rohde M."/>
            <person name="Galperin M.Y."/>
            <person name="Jogler C."/>
        </authorList>
    </citation>
    <scope>NUCLEOTIDE SEQUENCE [LARGE SCALE GENOMIC DNA]</scope>
    <source>
        <strain evidence="12 13">EC9</strain>
    </source>
</reference>
<dbReference type="Gene3D" id="1.10.1200.10">
    <property type="entry name" value="ACP-like"/>
    <property type="match status" value="1"/>
</dbReference>
<evidence type="ECO:0000256" key="8">
    <source>
        <dbReference type="SAM" id="MobiDB-lite"/>
    </source>
</evidence>
<organism evidence="12 13">
    <name type="scientific">Rosistilla ulvae</name>
    <dbReference type="NCBI Taxonomy" id="1930277"/>
    <lineage>
        <taxon>Bacteria</taxon>
        <taxon>Pseudomonadati</taxon>
        <taxon>Planctomycetota</taxon>
        <taxon>Planctomycetia</taxon>
        <taxon>Pirellulales</taxon>
        <taxon>Pirellulaceae</taxon>
        <taxon>Rosistilla</taxon>
    </lineage>
</organism>
<dbReference type="PROSITE" id="PS52019">
    <property type="entry name" value="PKS_MFAS_DH"/>
    <property type="match status" value="1"/>
</dbReference>
<dbReference type="InterPro" id="IPR042104">
    <property type="entry name" value="PKS_dehydratase_sf"/>
</dbReference>
<dbReference type="GO" id="GO:0005886">
    <property type="term" value="C:plasma membrane"/>
    <property type="evidence" value="ECO:0007669"/>
    <property type="project" value="TreeGrafter"/>
</dbReference>
<dbReference type="PROSITE" id="PS00606">
    <property type="entry name" value="KS3_1"/>
    <property type="match status" value="1"/>
</dbReference>
<dbReference type="InterPro" id="IPR016036">
    <property type="entry name" value="Malonyl_transacylase_ACP-bd"/>
</dbReference>
<comment type="function">
    <text evidence="6">Involved in production of the polyketide antibiotic thailandamide.</text>
</comment>
<dbReference type="InterPro" id="IPR049490">
    <property type="entry name" value="C883_1060-like_KR_N"/>
</dbReference>
<dbReference type="InterPro" id="IPR023213">
    <property type="entry name" value="CAT-like_dom_sf"/>
</dbReference>
<dbReference type="InterPro" id="IPR049552">
    <property type="entry name" value="PKS_DH_N"/>
</dbReference>
<dbReference type="Pfam" id="PF08240">
    <property type="entry name" value="ADH_N"/>
    <property type="match status" value="1"/>
</dbReference>
<dbReference type="SUPFAM" id="SSF51735">
    <property type="entry name" value="NAD(P)-binding Rossmann-fold domains"/>
    <property type="match status" value="4"/>
</dbReference>
<dbReference type="SMART" id="SM00827">
    <property type="entry name" value="PKS_AT"/>
    <property type="match status" value="1"/>
</dbReference>
<dbReference type="InterPro" id="IPR014031">
    <property type="entry name" value="Ketoacyl_synth_C"/>
</dbReference>
<keyword evidence="3" id="KW-0436">Ligase</keyword>
<dbReference type="Gene3D" id="3.30.70.3290">
    <property type="match status" value="1"/>
</dbReference>
<dbReference type="FunFam" id="3.40.47.10:FF:000019">
    <property type="entry name" value="Polyketide synthase type I"/>
    <property type="match status" value="1"/>
</dbReference>
<dbReference type="GO" id="GO:0004315">
    <property type="term" value="F:3-oxoacyl-[acyl-carrier-protein] synthase activity"/>
    <property type="evidence" value="ECO:0007669"/>
    <property type="project" value="UniProtKB-EC"/>
</dbReference>
<feature type="region of interest" description="C-terminal hotdog fold" evidence="7">
    <location>
        <begin position="1078"/>
        <end position="1226"/>
    </location>
</feature>
<dbReference type="GO" id="GO:0005737">
    <property type="term" value="C:cytoplasm"/>
    <property type="evidence" value="ECO:0007669"/>
    <property type="project" value="TreeGrafter"/>
</dbReference>
<dbReference type="Pfam" id="PF00668">
    <property type="entry name" value="Condensation"/>
    <property type="match status" value="1"/>
</dbReference>
<dbReference type="EMBL" id="CP036261">
    <property type="protein sequence ID" value="QDS86913.1"/>
    <property type="molecule type" value="Genomic_DNA"/>
</dbReference>
<dbReference type="SUPFAM" id="SSF53901">
    <property type="entry name" value="Thiolase-like"/>
    <property type="match status" value="1"/>
</dbReference>
<evidence type="ECO:0000256" key="3">
    <source>
        <dbReference type="ARBA" id="ARBA00022598"/>
    </source>
</evidence>
<feature type="compositionally biased region" description="Polar residues" evidence="8">
    <location>
        <begin position="444"/>
        <end position="459"/>
    </location>
</feature>
<sequence length="3099" mass="338401">MNVDSKVALHQGEPLAIVGIGCRLPGGVVDVESFWSLIAERRSGIVEVPETRWDREHYYHPKNDVANRMVTRRGGFIDGIENFDPLFWGVSPREASRMDPQQRWLLETAWEAIEDSGIAPGKLKGSQTSVFVGVASHDFASIQMSEDVIADVHTNSGCTLSIASNRVSYLLDLKGPSVSVDTACSSGLVAVSLACQSIWSGKSTGALAGGVNSMLTPHATMGFSRASMLSPDGQCFAFDARANGYVRGEGAGMVYIKPLRQAIADGDSVYAVIRGAVVNQDGHTSSMTVPGIDGQSAMLRQAYSEAGLAPNRVAYMEAHGTGTSVGDPIELAALGNVLSKGRPADQPCLLGSVKTNIGHLEAGSGIAGLIKAALVLHKDQVPPNQNFETPNPNIPFDKLQLQVATHLQPLPHYDSQPPVAAVNSFGFGGTNSHVVLEAAPPTAKPSTAHTAPRQQLHSHSNGHEKNGSSNGAVNGEANGEANGAASRAATVLADRPFLLPISARDEVALKSYVASLIDLLDDPSLPLEDVCYSAGSRKEQHHDRLVFTAADSKTMQDRMRAWLDDPRGATGFVHAKTTGPHDKPVFVFTGQGAQWWGMGRQLLDREPHFRATIQRIDALLQPLAGWSLLTEMKRDEADSKINQTAIAQPAIFALQVALVELWKSWGVTPSKVVGHSVGEVAAAYCAGVYSLADAVKVIYHRSRLQDTMAGTGRMLAVGLSAAEARQRIGDRYDRVQVAAINSSNLVTLAGDTEPLETIAHELEKSGTFMRWLRVNYAFHTHQMEPIRAELLESLADIQPRPAQIPLVSTVTASELAGELMDAGYWWRNVRYPVLFSTAIQHLIAAGSEAFLEIGPHPALLSSINQCFVDQGKQGTIYHSLSRNTDESEHLLSNVAGLHCSGIEIDWAAVNQTPGHLVKLPRYPWHHQRNWLSPDDMNLLWLQPDVHPLLGRRVIAPEPTWESALDLAVFDYLSDHSFWGSVVFPGAGYCEIGLALARHLFPEEAYVVENVDIKDAMFISADRIPRVRVVFHEKDRSYGVYSSTGRRDDWKLHAEGRLTLLAAPQPAAVDLPQIRAALPDQMEHEQYYGEFAEAGYEFGPLFRHIHHVWRDTGEALAEVIVPAGIERTVDQYHIHPAVLDACFHIFKGVQTISPEKQAADYFYLPEFIGRVRMYCENPPTRFWTHAKQIADDGKSLHADIFVYDDQGNRIADILGFRADLVEQKKSPDAIENGYYQFRWQPEDSGDNAAEATASTEAESTPDVSGAATTTSPDAFEPATYLVFIDQQGVGQTLCETLAAQGHQAVSVRVGDTFSKEGKDRFTIDPESVDDLRRIMADTEVQVDALAGIVHCWSLDHCTTERLQADDLAKAQATGTLHALRLVHLLEGRPFAQPPRVRFVTRGAQSVLETDSCPQLASSPIVGFARVANNEHPGFRWTVVDLDSSATSTEHDRLLQEVLSGNDELEVAYRDGVRHVNRLARVPLDQLANRTRDAFSDAGKAAYRLQTEKPGILTNLSLNETSRREPAAGEIEIEVKAGGINFRDVMKALGMYPGNPIDLLWFGDDFAGTVTRVGDGVTDLKVGDSVAGMAPYSFRSFTTIDRRLCFKMPDHLSFQEAATLSTVFLTAQYAICGLAHMQAGESILIHAGTGGVGQAAIQIAQHLGLEIFATAGTPEKRQLLHDMGVPHVMDSRSLDFADEVMAITNGRGVDAVLNSLAGDFIPKNFSVLAPFGRFLEIGKIDVYGNSKIGLQALRNNISYFVIDLAQHLEHRPSFIASLFAELSERFEAGDFRPLPHTVFPINEVVDAFRFMAQGKHIGKNVLSFEVDRLEIGPCTEDAHLFREDASYLIVGGASGFGLEHAKFMARHGARHLVLMSRSGARDEAAIADIERLRASGINVVDARGDVTCPDDVRRVVDEITATLPPLRGVIHSAMVLDDEFIVELNDQRFNKVMDPKLLGAWNLHQATLDAPLEHFVCFSSFSNVVGGAKQANYNAGNCFLDALAHYRKSLGLPALTYNWTALSGAGFVDRNEKTAQYLDKIGMKAFSMDEAFRVYRQMLSRNPVQLGACRADWSALARFSPMVANAPMFADVIGDQRDSGAGGMLGPRIIAASPQEQIGLVEHLIADQVADVFGIEAAQVDRQASLTTLGLDSLMAIDLMNRIETELGVTLAMGSVLGGSSIKDFSKVVLRQLLESANVSQTSGAGDATEASSNVPLDPLAFHEETFALTAQQIAALQPMDDIASQHVVSIAKVSCRLDLNDILYAFEHLRQRHPMLRASFHTQDGRLVQSYADSGDAARCVKLHEPPAASELSQRLKDCVDRPFDLHSGSCVRIDLVPVQRHETVVVVTAHQAVADSQSLTIVLQELLANYSLQQRGEAMLSSPMKVTFEDFAAWQSKWLSGDHAQQLQKHWSTTLKDAPWDFKLPTDHDRNDLNLHHATKRFRISADLSQQLVTLAAQQNVPQERVLLTAFQILLHRRANRSDIVLEHAMHGRRQPELRRLVGPLATTVPVRSQTGDDPTFLELLARNQSAVTAASEHSPVSLTQLQQDAGLGSVACSLAVGFAMREIPGEDTAALAAMGLGVAGVTANVDRISLQSIDFEHAQSTNAICLHLQIANGTLIGAWEYDAAKYDPATIAGLQDLFLHLLEEVARHPDRRVADFTCFAAANAGTESADATLANAKLLSRAGREAIDVDFVKEAMLDPAIAPPPGARYEFSRPHAVLLTGATGFVGAFVLEQLVLQTDANIYCLVRAKDLARGRQRLLDNLRKYELSVPDFDKRVVPVCGDFSKPLLGLSQSQFDELAKSVDSIYHNGADVNLGAPYAQLKNTNVLGTQEVLRLAAQTRLNPVHFVSTFTVMASEATRGETVDENDPLPAPESLLHGYSQSKWVSETMIRQAQDRGIPAAIYRPGHVTGHSETGASNIDDLLHTIMLTCWRMGSAPLRSGELDMTPVDYVANAIVGISLQNESLGGVFHLTNPNPLNYRYLVEWMQRDGTGIRPVPYDQWRSELLALTARVPMETMQTLVKTMVPDAADNNGVAPALHPKYDCRITLRLLSQLDIRCAEVDARLLNLYLECLKRTGAFPTLESDSANTANSVQ</sequence>
<dbReference type="Pfam" id="PF02801">
    <property type="entry name" value="Ketoacyl-synt_C"/>
    <property type="match status" value="1"/>
</dbReference>
<dbReference type="SMART" id="SM00823">
    <property type="entry name" value="PKS_PP"/>
    <property type="match status" value="1"/>
</dbReference>
<dbReference type="InterPro" id="IPR013120">
    <property type="entry name" value="FAR_NAD-bd"/>
</dbReference>
<dbReference type="Pfam" id="PF00550">
    <property type="entry name" value="PP-binding"/>
    <property type="match status" value="1"/>
</dbReference>
<dbReference type="CDD" id="cd08955">
    <property type="entry name" value="KR_2_FAS_SDR_x"/>
    <property type="match status" value="1"/>
</dbReference>
<dbReference type="SUPFAM" id="SSF52777">
    <property type="entry name" value="CoA-dependent acyltransferases"/>
    <property type="match status" value="2"/>
</dbReference>
<keyword evidence="4 12" id="KW-0808">Transferase</keyword>
<dbReference type="FunFam" id="3.40.366.10:FF:000002">
    <property type="entry name" value="Probable polyketide synthase 2"/>
    <property type="match status" value="1"/>
</dbReference>
<feature type="compositionally biased region" description="Low complexity" evidence="8">
    <location>
        <begin position="1247"/>
        <end position="1259"/>
    </location>
</feature>
<dbReference type="SUPFAM" id="SSF50129">
    <property type="entry name" value="GroES-like"/>
    <property type="match status" value="1"/>
</dbReference>
<dbReference type="Gene3D" id="3.40.50.720">
    <property type="entry name" value="NAD(P)-binding Rossmann-like Domain"/>
    <property type="match status" value="4"/>
</dbReference>
<dbReference type="SMART" id="SM00829">
    <property type="entry name" value="PKS_ER"/>
    <property type="match status" value="1"/>
</dbReference>
<keyword evidence="12" id="KW-0012">Acyltransferase</keyword>
<dbReference type="InterPro" id="IPR049551">
    <property type="entry name" value="PKS_DH_C"/>
</dbReference>
<dbReference type="CDD" id="cd05235">
    <property type="entry name" value="SDR_e1"/>
    <property type="match status" value="1"/>
</dbReference>
<dbReference type="InterPro" id="IPR018201">
    <property type="entry name" value="Ketoacyl_synth_AS"/>
</dbReference>
<dbReference type="InterPro" id="IPR057326">
    <property type="entry name" value="KR_dom"/>
</dbReference>
<dbReference type="InterPro" id="IPR050091">
    <property type="entry name" value="PKS_NRPS_Biosynth_Enz"/>
</dbReference>
<dbReference type="InterPro" id="IPR013968">
    <property type="entry name" value="PKS_KR"/>
</dbReference>
<evidence type="ECO:0000313" key="13">
    <source>
        <dbReference type="Proteomes" id="UP000319557"/>
    </source>
</evidence>
<gene>
    <name evidence="12" type="primary">ppsC</name>
    <name evidence="12" type="ORF">EC9_10880</name>
</gene>
<dbReference type="InterPro" id="IPR020841">
    <property type="entry name" value="PKS_Beta-ketoAc_synthase_dom"/>
</dbReference>
<dbReference type="PROSITE" id="PS50075">
    <property type="entry name" value="CARRIER"/>
    <property type="match status" value="1"/>
</dbReference>
<evidence type="ECO:0000259" key="11">
    <source>
        <dbReference type="PROSITE" id="PS52019"/>
    </source>
</evidence>
<feature type="domain" description="Ketosynthase family 3 (KS3)" evidence="10">
    <location>
        <begin position="12"/>
        <end position="438"/>
    </location>
</feature>
<dbReference type="GO" id="GO:0004312">
    <property type="term" value="F:fatty acid synthase activity"/>
    <property type="evidence" value="ECO:0007669"/>
    <property type="project" value="TreeGrafter"/>
</dbReference>
<dbReference type="KEGG" id="ruv:EC9_10880"/>
<dbReference type="GO" id="GO:0016491">
    <property type="term" value="F:oxidoreductase activity"/>
    <property type="evidence" value="ECO:0007669"/>
    <property type="project" value="InterPro"/>
</dbReference>
<dbReference type="InterPro" id="IPR032821">
    <property type="entry name" value="PKS_assoc"/>
</dbReference>
<dbReference type="InterPro" id="IPR001242">
    <property type="entry name" value="Condensation_dom"/>
</dbReference>
<dbReference type="Gene3D" id="3.10.129.110">
    <property type="entry name" value="Polyketide synthase dehydratase"/>
    <property type="match status" value="1"/>
</dbReference>
<dbReference type="SMART" id="SM00825">
    <property type="entry name" value="PKS_KS"/>
    <property type="match status" value="1"/>
</dbReference>
<proteinExistence type="predicted"/>
<dbReference type="PROSITE" id="PS52004">
    <property type="entry name" value="KS3_2"/>
    <property type="match status" value="1"/>
</dbReference>
<evidence type="ECO:0000259" key="10">
    <source>
        <dbReference type="PROSITE" id="PS52004"/>
    </source>
</evidence>
<feature type="domain" description="Carrier" evidence="9">
    <location>
        <begin position="2114"/>
        <end position="2191"/>
    </location>
</feature>
<dbReference type="InterPro" id="IPR010080">
    <property type="entry name" value="Thioester_reductase-like_dom"/>
</dbReference>
<dbReference type="PANTHER" id="PTHR43775">
    <property type="entry name" value="FATTY ACID SYNTHASE"/>
    <property type="match status" value="1"/>
</dbReference>
<dbReference type="Pfam" id="PF21394">
    <property type="entry name" value="Beta-ketacyl_N"/>
    <property type="match status" value="1"/>
</dbReference>
<dbReference type="GO" id="GO:0071770">
    <property type="term" value="P:DIM/DIP cell wall layer assembly"/>
    <property type="evidence" value="ECO:0007669"/>
    <property type="project" value="TreeGrafter"/>
</dbReference>
<dbReference type="CDD" id="cd00833">
    <property type="entry name" value="PKS"/>
    <property type="match status" value="1"/>
</dbReference>
<keyword evidence="5" id="KW-0511">Multifunctional enzyme</keyword>
<feature type="domain" description="PKS/mFAS DH" evidence="11">
    <location>
        <begin position="946"/>
        <end position="1226"/>
    </location>
</feature>
<keyword evidence="1" id="KW-0596">Phosphopantetheine</keyword>
<dbReference type="SMART" id="SM00822">
    <property type="entry name" value="PKS_KR"/>
    <property type="match status" value="1"/>
</dbReference>
<feature type="region of interest" description="N-terminal hotdog fold" evidence="7">
    <location>
        <begin position="946"/>
        <end position="1064"/>
    </location>
</feature>
<name>A0A517LWA7_9BACT</name>
<dbReference type="FunFam" id="3.40.50.720:FF:000209">
    <property type="entry name" value="Polyketide synthase Pks12"/>
    <property type="match status" value="1"/>
</dbReference>
<dbReference type="InterPro" id="IPR020806">
    <property type="entry name" value="PKS_PP-bd"/>
</dbReference>
<dbReference type="InterPro" id="IPR049900">
    <property type="entry name" value="PKS_mFAS_DH"/>
</dbReference>
<protein>
    <submittedName>
        <fullName evidence="12">Phthiocerol synthesis polyketide synthase type I PpsC</fullName>
        <ecNumber evidence="12">2.3.1.41</ecNumber>
    </submittedName>
</protein>
<dbReference type="InterPro" id="IPR020843">
    <property type="entry name" value="ER"/>
</dbReference>
<evidence type="ECO:0000256" key="7">
    <source>
        <dbReference type="PROSITE-ProRule" id="PRU01363"/>
    </source>
</evidence>
<dbReference type="Pfam" id="PF21089">
    <property type="entry name" value="PKS_DH_N"/>
    <property type="match status" value="1"/>
</dbReference>
<dbReference type="GO" id="GO:0016874">
    <property type="term" value="F:ligase activity"/>
    <property type="evidence" value="ECO:0007669"/>
    <property type="project" value="UniProtKB-KW"/>
</dbReference>
<evidence type="ECO:0000256" key="6">
    <source>
        <dbReference type="ARBA" id="ARBA00054155"/>
    </source>
</evidence>
<evidence type="ECO:0000313" key="12">
    <source>
        <dbReference type="EMBL" id="QDS86913.1"/>
    </source>
</evidence>
<dbReference type="GO" id="GO:0006633">
    <property type="term" value="P:fatty acid biosynthetic process"/>
    <property type="evidence" value="ECO:0007669"/>
    <property type="project" value="InterPro"/>
</dbReference>
<dbReference type="Gene3D" id="3.30.559.10">
    <property type="entry name" value="Chloramphenicol acetyltransferase-like domain"/>
    <property type="match status" value="1"/>
</dbReference>
<dbReference type="GO" id="GO:0031177">
    <property type="term" value="F:phosphopantetheine binding"/>
    <property type="evidence" value="ECO:0007669"/>
    <property type="project" value="InterPro"/>
</dbReference>
<evidence type="ECO:0000256" key="2">
    <source>
        <dbReference type="ARBA" id="ARBA00022553"/>
    </source>
</evidence>
<dbReference type="SUPFAM" id="SSF52151">
    <property type="entry name" value="FabD/lysophospholipase-like"/>
    <property type="match status" value="1"/>
</dbReference>